<keyword evidence="6" id="KW-1185">Reference proteome</keyword>
<dbReference type="PANTHER" id="PTHR43464:SF19">
    <property type="entry name" value="UBIQUINONE BIOSYNTHESIS O-METHYLTRANSFERASE, MITOCHONDRIAL"/>
    <property type="match status" value="1"/>
</dbReference>
<evidence type="ECO:0000259" key="4">
    <source>
        <dbReference type="Pfam" id="PF13649"/>
    </source>
</evidence>
<proteinExistence type="predicted"/>
<evidence type="ECO:0000256" key="2">
    <source>
        <dbReference type="ARBA" id="ARBA00022679"/>
    </source>
</evidence>
<name>A0AAN6WVV6_9PEZI</name>
<evidence type="ECO:0000313" key="5">
    <source>
        <dbReference type="EMBL" id="KAK4188593.1"/>
    </source>
</evidence>
<dbReference type="Gene3D" id="3.40.50.150">
    <property type="entry name" value="Vaccinia Virus protein VP39"/>
    <property type="match status" value="1"/>
</dbReference>
<dbReference type="PANTHER" id="PTHR43464">
    <property type="entry name" value="METHYLTRANSFERASE"/>
    <property type="match status" value="1"/>
</dbReference>
<keyword evidence="3" id="KW-0949">S-adenosyl-L-methionine</keyword>
<gene>
    <name evidence="5" type="ORF">QBC35DRAFT_495880</name>
</gene>
<sequence length="288" mass="31853">MSPTGTDNGNVNGEENQYDKIADGYQTFRKVNPATLIEESTLRGAITPFIKPGVTRVLDLACGTGFWSRKVLEWGAESVVGVDLSAEMVSIARKSTSSDQNIVYRTGDAKTLGLVDLFGEPAPAAEEGEFDVVLAVWLLNYAATKEEQRQMFRTVSSNLKKGGVMVGIAPKPTPLGEIDAWAEKVNREGKTIWGVTANCYERADVPEEGWKCEITGEIEGGKTISFKTFMLGQEIYEEAAKLGRMKGRYEWVKPTMVPEGGLEVRNREFWTEYFRTGPHMGVLVVHKD</sequence>
<dbReference type="GO" id="GO:0032259">
    <property type="term" value="P:methylation"/>
    <property type="evidence" value="ECO:0007669"/>
    <property type="project" value="UniProtKB-KW"/>
</dbReference>
<dbReference type="InterPro" id="IPR041698">
    <property type="entry name" value="Methyltransf_25"/>
</dbReference>
<reference evidence="5" key="1">
    <citation type="journal article" date="2023" name="Mol. Phylogenet. Evol.">
        <title>Genome-scale phylogeny and comparative genomics of the fungal order Sordariales.</title>
        <authorList>
            <person name="Hensen N."/>
            <person name="Bonometti L."/>
            <person name="Westerberg I."/>
            <person name="Brannstrom I.O."/>
            <person name="Guillou S."/>
            <person name="Cros-Aarteil S."/>
            <person name="Calhoun S."/>
            <person name="Haridas S."/>
            <person name="Kuo A."/>
            <person name="Mondo S."/>
            <person name="Pangilinan J."/>
            <person name="Riley R."/>
            <person name="LaButti K."/>
            <person name="Andreopoulos B."/>
            <person name="Lipzen A."/>
            <person name="Chen C."/>
            <person name="Yan M."/>
            <person name="Daum C."/>
            <person name="Ng V."/>
            <person name="Clum A."/>
            <person name="Steindorff A."/>
            <person name="Ohm R.A."/>
            <person name="Martin F."/>
            <person name="Silar P."/>
            <person name="Natvig D.O."/>
            <person name="Lalanne C."/>
            <person name="Gautier V."/>
            <person name="Ament-Velasquez S.L."/>
            <person name="Kruys A."/>
            <person name="Hutchinson M.I."/>
            <person name="Powell A.J."/>
            <person name="Barry K."/>
            <person name="Miller A.N."/>
            <person name="Grigoriev I.V."/>
            <person name="Debuchy R."/>
            <person name="Gladieux P."/>
            <person name="Hiltunen Thoren M."/>
            <person name="Johannesson H."/>
        </authorList>
    </citation>
    <scope>NUCLEOTIDE SEQUENCE</scope>
    <source>
        <strain evidence="5">PSN309</strain>
    </source>
</reference>
<dbReference type="AlphaFoldDB" id="A0AAN6WVV6"/>
<evidence type="ECO:0000313" key="6">
    <source>
        <dbReference type="Proteomes" id="UP001302126"/>
    </source>
</evidence>
<organism evidence="5 6">
    <name type="scientific">Podospora australis</name>
    <dbReference type="NCBI Taxonomy" id="1536484"/>
    <lineage>
        <taxon>Eukaryota</taxon>
        <taxon>Fungi</taxon>
        <taxon>Dikarya</taxon>
        <taxon>Ascomycota</taxon>
        <taxon>Pezizomycotina</taxon>
        <taxon>Sordariomycetes</taxon>
        <taxon>Sordariomycetidae</taxon>
        <taxon>Sordariales</taxon>
        <taxon>Podosporaceae</taxon>
        <taxon>Podospora</taxon>
    </lineage>
</organism>
<dbReference type="GO" id="GO:0008168">
    <property type="term" value="F:methyltransferase activity"/>
    <property type="evidence" value="ECO:0007669"/>
    <property type="project" value="UniProtKB-KW"/>
</dbReference>
<keyword evidence="1 5" id="KW-0489">Methyltransferase</keyword>
<dbReference type="Pfam" id="PF13649">
    <property type="entry name" value="Methyltransf_25"/>
    <property type="match status" value="1"/>
</dbReference>
<keyword evidence="2" id="KW-0808">Transferase</keyword>
<evidence type="ECO:0000256" key="1">
    <source>
        <dbReference type="ARBA" id="ARBA00022603"/>
    </source>
</evidence>
<dbReference type="CDD" id="cd02440">
    <property type="entry name" value="AdoMet_MTases"/>
    <property type="match status" value="1"/>
</dbReference>
<dbReference type="InterPro" id="IPR029063">
    <property type="entry name" value="SAM-dependent_MTases_sf"/>
</dbReference>
<dbReference type="EMBL" id="MU864386">
    <property type="protein sequence ID" value="KAK4188593.1"/>
    <property type="molecule type" value="Genomic_DNA"/>
</dbReference>
<protein>
    <submittedName>
        <fullName evidence="5">Methyltransferase type 11</fullName>
    </submittedName>
</protein>
<dbReference type="SUPFAM" id="SSF53335">
    <property type="entry name" value="S-adenosyl-L-methionine-dependent methyltransferases"/>
    <property type="match status" value="1"/>
</dbReference>
<feature type="domain" description="Methyltransferase" evidence="4">
    <location>
        <begin position="57"/>
        <end position="163"/>
    </location>
</feature>
<accession>A0AAN6WVV6</accession>
<comment type="caution">
    <text evidence="5">The sequence shown here is derived from an EMBL/GenBank/DDBJ whole genome shotgun (WGS) entry which is preliminary data.</text>
</comment>
<reference evidence="5" key="2">
    <citation type="submission" date="2023-05" db="EMBL/GenBank/DDBJ databases">
        <authorList>
            <consortium name="Lawrence Berkeley National Laboratory"/>
            <person name="Steindorff A."/>
            <person name="Hensen N."/>
            <person name="Bonometti L."/>
            <person name="Westerberg I."/>
            <person name="Brannstrom I.O."/>
            <person name="Guillou S."/>
            <person name="Cros-Aarteil S."/>
            <person name="Calhoun S."/>
            <person name="Haridas S."/>
            <person name="Kuo A."/>
            <person name="Mondo S."/>
            <person name="Pangilinan J."/>
            <person name="Riley R."/>
            <person name="Labutti K."/>
            <person name="Andreopoulos B."/>
            <person name="Lipzen A."/>
            <person name="Chen C."/>
            <person name="Yanf M."/>
            <person name="Daum C."/>
            <person name="Ng V."/>
            <person name="Clum A."/>
            <person name="Ohm R."/>
            <person name="Martin F."/>
            <person name="Silar P."/>
            <person name="Natvig D."/>
            <person name="Lalanne C."/>
            <person name="Gautier V."/>
            <person name="Ament-Velasquez S.L."/>
            <person name="Kruys A."/>
            <person name="Hutchinson M.I."/>
            <person name="Powell A.J."/>
            <person name="Barry K."/>
            <person name="Miller A.N."/>
            <person name="Grigoriev I.V."/>
            <person name="Debuchy R."/>
            <person name="Gladieux P."/>
            <person name="Thoren M.H."/>
            <person name="Johannesson H."/>
        </authorList>
    </citation>
    <scope>NUCLEOTIDE SEQUENCE</scope>
    <source>
        <strain evidence="5">PSN309</strain>
    </source>
</reference>
<dbReference type="Proteomes" id="UP001302126">
    <property type="component" value="Unassembled WGS sequence"/>
</dbReference>
<evidence type="ECO:0000256" key="3">
    <source>
        <dbReference type="ARBA" id="ARBA00022691"/>
    </source>
</evidence>